<keyword evidence="3" id="KW-1185">Reference proteome</keyword>
<evidence type="ECO:0000256" key="1">
    <source>
        <dbReference type="SAM" id="Phobius"/>
    </source>
</evidence>
<feature type="transmembrane region" description="Helical" evidence="1">
    <location>
        <begin position="117"/>
        <end position="145"/>
    </location>
</feature>
<feature type="transmembrane region" description="Helical" evidence="1">
    <location>
        <begin position="196"/>
        <end position="214"/>
    </location>
</feature>
<accession>A0ABW4NNX5</accession>
<dbReference type="Pfam" id="PF06161">
    <property type="entry name" value="DUF975"/>
    <property type="match status" value="1"/>
</dbReference>
<dbReference type="PANTHER" id="PTHR40076">
    <property type="entry name" value="MEMBRANE PROTEIN-RELATED"/>
    <property type="match status" value="1"/>
</dbReference>
<evidence type="ECO:0000313" key="3">
    <source>
        <dbReference type="Proteomes" id="UP001597285"/>
    </source>
</evidence>
<organism evidence="2 3">
    <name type="scientific">Carnobacterium antarcticum</name>
    <dbReference type="NCBI Taxonomy" id="2126436"/>
    <lineage>
        <taxon>Bacteria</taxon>
        <taxon>Bacillati</taxon>
        <taxon>Bacillota</taxon>
        <taxon>Bacilli</taxon>
        <taxon>Lactobacillales</taxon>
        <taxon>Carnobacteriaceae</taxon>
        <taxon>Carnobacterium</taxon>
    </lineage>
</organism>
<keyword evidence="1" id="KW-1133">Transmembrane helix</keyword>
<dbReference type="Proteomes" id="UP001597285">
    <property type="component" value="Unassembled WGS sequence"/>
</dbReference>
<feature type="transmembrane region" description="Helical" evidence="1">
    <location>
        <begin position="25"/>
        <end position="53"/>
    </location>
</feature>
<dbReference type="PANTHER" id="PTHR40076:SF1">
    <property type="entry name" value="MEMBRANE PROTEIN"/>
    <property type="match status" value="1"/>
</dbReference>
<protein>
    <submittedName>
        <fullName evidence="2">DUF975 family protein</fullName>
    </submittedName>
</protein>
<dbReference type="InterPro" id="IPR010380">
    <property type="entry name" value="DUF975"/>
</dbReference>
<proteinExistence type="predicted"/>
<feature type="transmembrane region" description="Helical" evidence="1">
    <location>
        <begin position="73"/>
        <end position="96"/>
    </location>
</feature>
<comment type="caution">
    <text evidence="2">The sequence shown here is derived from an EMBL/GenBank/DDBJ whole genome shotgun (WGS) entry which is preliminary data.</text>
</comment>
<gene>
    <name evidence="2" type="ORF">ACFSBK_08215</name>
</gene>
<dbReference type="RefSeq" id="WP_197408963.1">
    <property type="nucleotide sequence ID" value="NZ_JBHSQC010000015.1"/>
</dbReference>
<name>A0ABW4NNX5_9LACT</name>
<keyword evidence="1" id="KW-0472">Membrane</keyword>
<dbReference type="EMBL" id="JBHUFF010000014">
    <property type="protein sequence ID" value="MFD1799830.1"/>
    <property type="molecule type" value="Genomic_DNA"/>
</dbReference>
<sequence length="242" mass="28105">MENYKRRIELKQDVKDLFRGRWKDAILLNLVPTLLMLTIGVIGAIVIVGIMNQPMYVAADYMPNYETSFSDNAGTAGGIISTLITVGISYTFLDWFRNPELTIHPFKNAFQVFTKKYFLRSVLIYIIISIFTFFWTLLFIVPGIIKSLAYSQAYFIYKDRTNHSENEKPSALDCITESRRMMDGHKWEYFKLQLSFIGWGLLSILTFGIGFLWLNPYMNATMAAFYDDLSANYYRTEQVEII</sequence>
<reference evidence="3" key="1">
    <citation type="journal article" date="2019" name="Int. J. Syst. Evol. Microbiol.">
        <title>The Global Catalogue of Microorganisms (GCM) 10K type strain sequencing project: providing services to taxonomists for standard genome sequencing and annotation.</title>
        <authorList>
            <consortium name="The Broad Institute Genomics Platform"/>
            <consortium name="The Broad Institute Genome Sequencing Center for Infectious Disease"/>
            <person name="Wu L."/>
            <person name="Ma J."/>
        </authorList>
    </citation>
    <scope>NUCLEOTIDE SEQUENCE [LARGE SCALE GENOMIC DNA]</scope>
    <source>
        <strain evidence="3">KCTC 42143</strain>
    </source>
</reference>
<keyword evidence="1" id="KW-0812">Transmembrane</keyword>
<evidence type="ECO:0000313" key="2">
    <source>
        <dbReference type="EMBL" id="MFD1799830.1"/>
    </source>
</evidence>